<evidence type="ECO:0000259" key="2">
    <source>
        <dbReference type="PROSITE" id="PS51782"/>
    </source>
</evidence>
<evidence type="ECO:0000256" key="1">
    <source>
        <dbReference type="SAM" id="SignalP"/>
    </source>
</evidence>
<gene>
    <name evidence="3" type="ORF">CO003_00670</name>
</gene>
<proteinExistence type="predicted"/>
<protein>
    <recommendedName>
        <fullName evidence="2">LysM domain-containing protein</fullName>
    </recommendedName>
</protein>
<organism evidence="3 4">
    <name type="scientific">Candidatus Portnoybacteria bacterium CG_4_8_14_3_um_filter_44_15</name>
    <dbReference type="NCBI Taxonomy" id="1974803"/>
    <lineage>
        <taxon>Bacteria</taxon>
        <taxon>Candidatus Portnoyibacteriota</taxon>
    </lineage>
</organism>
<sequence>MKKAILAMAIVAWINLASANQAKAGEVYPAEPKISVKTIYQIKKGDTLSEVAKRFYGSSSPAAYKALARWKSQVTHKKLWVFIGQKLEIPFPLVLLQERVNESPTTLSLKEAAFVSVWMLGKSLKEGGIKADIPDDLKEKIVSGINASEKSHHLNNSLAASVTFNEGVQGWTRIEVGTELSGKSSLIRLDNNYLVKATLASQCNNLYLEVSRSPKLAVFYPPPPKPPELISPPPFLRAERETAIAESKKETEYKWDWDSTFGGFDEYYTDGNHVSGWWQTSVLYPYDHFDVDGNEWSSGIAFATRNWSGRTGEPEPFHYKGDVDIWSFAERFRNQDWEIIGRLGLGERTDKGYLENQYGRFDSIQRTDLFNLYSSAEYNGRKDKRLFPKTRASVDIDLGFGEEKDDYWTDEWNGRQKLNNPYDSKDAYSFSLYSDILTLNDKKTVQVWGEFRSTCYEEQTRWGNGIKGGLNFFNGSFKIGPGYTAWNNNQADNWGWYWEANLYNLYHSIFGYKKVDQDFGPVDQKEKEKEILELLEGGLR</sequence>
<name>A0A2M7IE93_9BACT</name>
<dbReference type="InterPro" id="IPR018392">
    <property type="entry name" value="LysM"/>
</dbReference>
<dbReference type="PROSITE" id="PS51782">
    <property type="entry name" value="LYSM"/>
    <property type="match status" value="1"/>
</dbReference>
<accession>A0A2M7IE93</accession>
<dbReference type="Gene3D" id="3.10.350.10">
    <property type="entry name" value="LysM domain"/>
    <property type="match status" value="1"/>
</dbReference>
<dbReference type="SMART" id="SM00257">
    <property type="entry name" value="LysM"/>
    <property type="match status" value="1"/>
</dbReference>
<dbReference type="CDD" id="cd00118">
    <property type="entry name" value="LysM"/>
    <property type="match status" value="1"/>
</dbReference>
<comment type="caution">
    <text evidence="3">The sequence shown here is derived from an EMBL/GenBank/DDBJ whole genome shotgun (WGS) entry which is preliminary data.</text>
</comment>
<dbReference type="AlphaFoldDB" id="A0A2M7IE93"/>
<dbReference type="EMBL" id="PFGW01000015">
    <property type="protein sequence ID" value="PIW74811.1"/>
    <property type="molecule type" value="Genomic_DNA"/>
</dbReference>
<feature type="chain" id="PRO_5014934935" description="LysM domain-containing protein" evidence="1">
    <location>
        <begin position="25"/>
        <end position="540"/>
    </location>
</feature>
<reference evidence="4" key="1">
    <citation type="submission" date="2017-09" db="EMBL/GenBank/DDBJ databases">
        <title>Depth-based differentiation of microbial function through sediment-hosted aquifers and enrichment of novel symbionts in the deep terrestrial subsurface.</title>
        <authorList>
            <person name="Probst A.J."/>
            <person name="Ladd B."/>
            <person name="Jarett J.K."/>
            <person name="Geller-Mcgrath D.E."/>
            <person name="Sieber C.M.K."/>
            <person name="Emerson J.B."/>
            <person name="Anantharaman K."/>
            <person name="Thomas B.C."/>
            <person name="Malmstrom R."/>
            <person name="Stieglmeier M."/>
            <person name="Klingl A."/>
            <person name="Woyke T."/>
            <person name="Ryan C.M."/>
            <person name="Banfield J.F."/>
        </authorList>
    </citation>
    <scope>NUCLEOTIDE SEQUENCE [LARGE SCALE GENOMIC DNA]</scope>
</reference>
<dbReference type="Proteomes" id="UP000231673">
    <property type="component" value="Unassembled WGS sequence"/>
</dbReference>
<feature type="signal peptide" evidence="1">
    <location>
        <begin position="1"/>
        <end position="24"/>
    </location>
</feature>
<evidence type="ECO:0000313" key="4">
    <source>
        <dbReference type="Proteomes" id="UP000231673"/>
    </source>
</evidence>
<evidence type="ECO:0000313" key="3">
    <source>
        <dbReference type="EMBL" id="PIW74811.1"/>
    </source>
</evidence>
<feature type="domain" description="LysM" evidence="2">
    <location>
        <begin position="38"/>
        <end position="89"/>
    </location>
</feature>
<keyword evidence="1" id="KW-0732">Signal</keyword>
<dbReference type="InterPro" id="IPR036779">
    <property type="entry name" value="LysM_dom_sf"/>
</dbReference>